<dbReference type="Pfam" id="PF13905">
    <property type="entry name" value="Thioredoxin_8"/>
    <property type="match status" value="1"/>
</dbReference>
<dbReference type="GO" id="GO:0016853">
    <property type="term" value="F:isomerase activity"/>
    <property type="evidence" value="ECO:0007669"/>
    <property type="project" value="UniProtKB-KW"/>
</dbReference>
<evidence type="ECO:0000313" key="6">
    <source>
        <dbReference type="EMBL" id="PWK77057.1"/>
    </source>
</evidence>
<dbReference type="EMBL" id="QGHA01000005">
    <property type="protein sequence ID" value="PWK77057.1"/>
    <property type="molecule type" value="Genomic_DNA"/>
</dbReference>
<dbReference type="InterPro" id="IPR013766">
    <property type="entry name" value="Thioredoxin_domain"/>
</dbReference>
<dbReference type="AlphaFoldDB" id="A0A316H9B8"/>
<accession>A0A316H9B8</accession>
<reference evidence="6 7" key="1">
    <citation type="submission" date="2018-05" db="EMBL/GenBank/DDBJ databases">
        <title>Genomic Encyclopedia of Archaeal and Bacterial Type Strains, Phase II (KMG-II): from individual species to whole genera.</title>
        <authorList>
            <person name="Goeker M."/>
        </authorList>
    </citation>
    <scope>NUCLEOTIDE SEQUENCE [LARGE SCALE GENOMIC DNA]</scope>
    <source>
        <strain evidence="6 7">DSM 19975</strain>
    </source>
</reference>
<evidence type="ECO:0000256" key="4">
    <source>
        <dbReference type="ARBA" id="ARBA00023284"/>
    </source>
</evidence>
<gene>
    <name evidence="6" type="ORF">LX99_02867</name>
</gene>
<dbReference type="PANTHER" id="PTHR42852">
    <property type="entry name" value="THIOL:DISULFIDE INTERCHANGE PROTEIN DSBE"/>
    <property type="match status" value="1"/>
</dbReference>
<dbReference type="RefSeq" id="WP_170122701.1">
    <property type="nucleotide sequence ID" value="NZ_QGHA01000005.1"/>
</dbReference>
<evidence type="ECO:0000259" key="5">
    <source>
        <dbReference type="PROSITE" id="PS51352"/>
    </source>
</evidence>
<name>A0A316H9B8_9SPHI</name>
<comment type="caution">
    <text evidence="6">The sequence shown here is derived from an EMBL/GenBank/DDBJ whole genome shotgun (WGS) entry which is preliminary data.</text>
</comment>
<evidence type="ECO:0000256" key="2">
    <source>
        <dbReference type="ARBA" id="ARBA00022748"/>
    </source>
</evidence>
<evidence type="ECO:0000313" key="7">
    <source>
        <dbReference type="Proteomes" id="UP000245678"/>
    </source>
</evidence>
<organism evidence="6 7">
    <name type="scientific">Mucilaginibacter oryzae</name>
    <dbReference type="NCBI Taxonomy" id="468058"/>
    <lineage>
        <taxon>Bacteria</taxon>
        <taxon>Pseudomonadati</taxon>
        <taxon>Bacteroidota</taxon>
        <taxon>Sphingobacteriia</taxon>
        <taxon>Sphingobacteriales</taxon>
        <taxon>Sphingobacteriaceae</taxon>
        <taxon>Mucilaginibacter</taxon>
    </lineage>
</organism>
<dbReference type="InterPro" id="IPR017937">
    <property type="entry name" value="Thioredoxin_CS"/>
</dbReference>
<comment type="subcellular location">
    <subcellularLocation>
        <location evidence="1">Cell envelope</location>
    </subcellularLocation>
</comment>
<keyword evidence="3" id="KW-1015">Disulfide bond</keyword>
<protein>
    <submittedName>
        <fullName evidence="6">Thiol-disulfide isomerase/thioredoxin</fullName>
    </submittedName>
</protein>
<dbReference type="PANTHER" id="PTHR42852:SF6">
    <property type="entry name" value="THIOL:DISULFIDE INTERCHANGE PROTEIN DSBE"/>
    <property type="match status" value="1"/>
</dbReference>
<dbReference type="PROSITE" id="PS51352">
    <property type="entry name" value="THIOREDOXIN_2"/>
    <property type="match status" value="1"/>
</dbReference>
<dbReference type="InterPro" id="IPR050553">
    <property type="entry name" value="Thioredoxin_ResA/DsbE_sf"/>
</dbReference>
<keyword evidence="7" id="KW-1185">Reference proteome</keyword>
<dbReference type="CDD" id="cd02966">
    <property type="entry name" value="TlpA_like_family"/>
    <property type="match status" value="1"/>
</dbReference>
<keyword evidence="6" id="KW-0413">Isomerase</keyword>
<dbReference type="GO" id="GO:0030313">
    <property type="term" value="C:cell envelope"/>
    <property type="evidence" value="ECO:0007669"/>
    <property type="project" value="UniProtKB-SubCell"/>
</dbReference>
<sequence length="468" mass="52718">MNRIIVLFFIGILTCSRLYAIEHKVSISGSVDGLKTGDSVTITVCPYLGRLGELKRAFTAEAKGSRFELQIPVSDTPRFVQIQFGRLDIKNVPALLLFPSDDLDFTIRDNRLFFRGPSASRFVVQQEIEALQEGYRRRFKTVYAPDVLPVSLARIDSGAAICLDYLESRKTEVGIPAYRVLKNNIMAGALASKYGYVTYTCLHQPADLQEKFIKAIRQLDKPFNGYPSFVVADSSGGPTSGFSVELVYQRYLVDSCILARRKFNLHDCYRFESRDFTGAMREQLVTELFMLKRNSPELAAADLEDALGFVKNTGFRAVLGKIRAMSLTGSVAPDFILRDAENKPVKLSDYRGKVVVLDFWFTGCGACKALAPVLFEVERKYEHRPVVFISISIDRTRGQWLATLKTNEYTSPLAVNFYTEGKGDRHEVIKDFDVHGYPTIIVIDREGRLCPKPELDERGLSALIDQYL</sequence>
<keyword evidence="4" id="KW-0676">Redox-active center</keyword>
<dbReference type="Proteomes" id="UP000245678">
    <property type="component" value="Unassembled WGS sequence"/>
</dbReference>
<dbReference type="InterPro" id="IPR036249">
    <property type="entry name" value="Thioredoxin-like_sf"/>
</dbReference>
<evidence type="ECO:0000256" key="3">
    <source>
        <dbReference type="ARBA" id="ARBA00023157"/>
    </source>
</evidence>
<keyword evidence="2" id="KW-0201">Cytochrome c-type biogenesis</keyword>
<dbReference type="Gene3D" id="3.40.30.10">
    <property type="entry name" value="Glutaredoxin"/>
    <property type="match status" value="1"/>
</dbReference>
<dbReference type="GO" id="GO:0017004">
    <property type="term" value="P:cytochrome complex assembly"/>
    <property type="evidence" value="ECO:0007669"/>
    <property type="project" value="UniProtKB-KW"/>
</dbReference>
<dbReference type="PROSITE" id="PS00194">
    <property type="entry name" value="THIOREDOXIN_1"/>
    <property type="match status" value="1"/>
</dbReference>
<dbReference type="InterPro" id="IPR012336">
    <property type="entry name" value="Thioredoxin-like_fold"/>
</dbReference>
<feature type="domain" description="Thioredoxin" evidence="5">
    <location>
        <begin position="326"/>
        <end position="465"/>
    </location>
</feature>
<proteinExistence type="predicted"/>
<dbReference type="SUPFAM" id="SSF52833">
    <property type="entry name" value="Thioredoxin-like"/>
    <property type="match status" value="1"/>
</dbReference>
<evidence type="ECO:0000256" key="1">
    <source>
        <dbReference type="ARBA" id="ARBA00004196"/>
    </source>
</evidence>